<reference evidence="1 2" key="1">
    <citation type="submission" date="2024-01" db="EMBL/GenBank/DDBJ databases">
        <title>A draft genome for the cacao thread blight pathogen Marasmiellus scandens.</title>
        <authorList>
            <person name="Baruah I.K."/>
            <person name="Leung J."/>
            <person name="Bukari Y."/>
            <person name="Amoako-Attah I."/>
            <person name="Meinhardt L.W."/>
            <person name="Bailey B.A."/>
            <person name="Cohen S.P."/>
        </authorList>
    </citation>
    <scope>NUCLEOTIDE SEQUENCE [LARGE SCALE GENOMIC DNA]</scope>
    <source>
        <strain evidence="1 2">GH-19</strain>
    </source>
</reference>
<dbReference type="Proteomes" id="UP001498398">
    <property type="component" value="Unassembled WGS sequence"/>
</dbReference>
<dbReference type="EMBL" id="JBANRG010000084">
    <property type="protein sequence ID" value="KAK7437574.1"/>
    <property type="molecule type" value="Genomic_DNA"/>
</dbReference>
<protein>
    <submittedName>
        <fullName evidence="1">Uncharacterized protein</fullName>
    </submittedName>
</protein>
<evidence type="ECO:0000313" key="2">
    <source>
        <dbReference type="Proteomes" id="UP001498398"/>
    </source>
</evidence>
<comment type="caution">
    <text evidence="1">The sequence shown here is derived from an EMBL/GenBank/DDBJ whole genome shotgun (WGS) entry which is preliminary data.</text>
</comment>
<organism evidence="1 2">
    <name type="scientific">Marasmiellus scandens</name>
    <dbReference type="NCBI Taxonomy" id="2682957"/>
    <lineage>
        <taxon>Eukaryota</taxon>
        <taxon>Fungi</taxon>
        <taxon>Dikarya</taxon>
        <taxon>Basidiomycota</taxon>
        <taxon>Agaricomycotina</taxon>
        <taxon>Agaricomycetes</taxon>
        <taxon>Agaricomycetidae</taxon>
        <taxon>Agaricales</taxon>
        <taxon>Marasmiineae</taxon>
        <taxon>Omphalotaceae</taxon>
        <taxon>Marasmiellus</taxon>
    </lineage>
</organism>
<proteinExistence type="predicted"/>
<name>A0ABR1IP21_9AGAR</name>
<evidence type="ECO:0000313" key="1">
    <source>
        <dbReference type="EMBL" id="KAK7437574.1"/>
    </source>
</evidence>
<sequence length="52" mass="5915">MTAKDHQDGNSTDSSSLVVKVEEDPVEKGLLLLEHKALLFLREKPQRIRIND</sequence>
<keyword evidence="2" id="KW-1185">Reference proteome</keyword>
<accession>A0ABR1IP21</accession>
<gene>
    <name evidence="1" type="ORF">VKT23_018472</name>
</gene>